<reference evidence="2" key="1">
    <citation type="submission" date="2013-09" db="EMBL/GenBank/DDBJ databases">
        <title>Corchorus olitorius genome sequencing.</title>
        <authorList>
            <person name="Alam M."/>
            <person name="Haque M.S."/>
            <person name="Islam M.S."/>
            <person name="Emdad E.M."/>
            <person name="Islam M.M."/>
            <person name="Ahmed B."/>
            <person name="Halim A."/>
            <person name="Hossen Q.M.M."/>
            <person name="Hossain M.Z."/>
            <person name="Ahmed R."/>
            <person name="Khan M.M."/>
            <person name="Islam R."/>
            <person name="Rashid M.M."/>
            <person name="Khan S.A."/>
            <person name="Rahman M.S."/>
            <person name="Alam M."/>
            <person name="Yahiya A.S."/>
            <person name="Khan M.S."/>
            <person name="Azam M.S."/>
            <person name="Haque T."/>
            <person name="Lashkar M.Z.H."/>
            <person name="Akhand A.I."/>
            <person name="Morshed G."/>
            <person name="Roy S."/>
            <person name="Uddin K.S."/>
            <person name="Rabeya T."/>
            <person name="Hossain A.S."/>
            <person name="Chowdhury A."/>
            <person name="Snigdha A.R."/>
            <person name="Mortoza M.S."/>
            <person name="Matin S.A."/>
            <person name="Hoque S.M.E."/>
            <person name="Islam M.K."/>
            <person name="Roy D.K."/>
            <person name="Haider R."/>
            <person name="Moosa M.M."/>
            <person name="Elias S.M."/>
            <person name="Hasan A.M."/>
            <person name="Jahan S."/>
            <person name="Shafiuddin M."/>
            <person name="Mahmood N."/>
            <person name="Shommy N.S."/>
        </authorList>
    </citation>
    <scope>NUCLEOTIDE SEQUENCE [LARGE SCALE GENOMIC DNA]</scope>
    <source>
        <strain evidence="2">cv. O-4</strain>
    </source>
</reference>
<dbReference type="AlphaFoldDB" id="A0A1R3KI78"/>
<accession>A0A1R3KI78</accession>
<dbReference type="Proteomes" id="UP000187203">
    <property type="component" value="Unassembled WGS sequence"/>
</dbReference>
<comment type="caution">
    <text evidence="1">The sequence shown here is derived from an EMBL/GenBank/DDBJ whole genome shotgun (WGS) entry which is preliminary data.</text>
</comment>
<keyword evidence="2" id="KW-1185">Reference proteome</keyword>
<sequence length="33" mass="3875">MAGGPDYIYLRPSNTMAQNTIRAMDYWSLRLLR</sequence>
<evidence type="ECO:0000313" key="1">
    <source>
        <dbReference type="EMBL" id="OMP06792.1"/>
    </source>
</evidence>
<name>A0A1R3KI78_9ROSI</name>
<gene>
    <name evidence="1" type="ORF">COLO4_07890</name>
</gene>
<organism evidence="1 2">
    <name type="scientific">Corchorus olitorius</name>
    <dbReference type="NCBI Taxonomy" id="93759"/>
    <lineage>
        <taxon>Eukaryota</taxon>
        <taxon>Viridiplantae</taxon>
        <taxon>Streptophyta</taxon>
        <taxon>Embryophyta</taxon>
        <taxon>Tracheophyta</taxon>
        <taxon>Spermatophyta</taxon>
        <taxon>Magnoliopsida</taxon>
        <taxon>eudicotyledons</taxon>
        <taxon>Gunneridae</taxon>
        <taxon>Pentapetalae</taxon>
        <taxon>rosids</taxon>
        <taxon>malvids</taxon>
        <taxon>Malvales</taxon>
        <taxon>Malvaceae</taxon>
        <taxon>Grewioideae</taxon>
        <taxon>Apeibeae</taxon>
        <taxon>Corchorus</taxon>
    </lineage>
</organism>
<evidence type="ECO:0000313" key="2">
    <source>
        <dbReference type="Proteomes" id="UP000187203"/>
    </source>
</evidence>
<dbReference type="EMBL" id="AWUE01013496">
    <property type="protein sequence ID" value="OMP06792.1"/>
    <property type="molecule type" value="Genomic_DNA"/>
</dbReference>
<protein>
    <submittedName>
        <fullName evidence="1">Uncharacterized protein</fullName>
    </submittedName>
</protein>
<proteinExistence type="predicted"/>